<sequence>MKKNLFLHFSLLTVLIVSISACSSKKPEYTYVIPSDASQVIAINLKSLADKAGAKDKENKEALQKLTDALKSDMNTVTYQQLEAILKDPTQSGVDVNAPIYIFNAPSFPYTTMVAKVQNEDDLLKLLEVTEKEQISSPIEEADGYNFARLNKRALLAFTPTTVMVVNYTGTSQLEKVKEEIPALLKQTKENSINSNPGFKKMQKQNGDINMLISPSSLLSAYANPLNYGISHNVDLKDMKMLGNLSFEKGKIELKVESYTENAELKALFEKQIKSTCPIENTFLKYFPKSTLALFSIGINGEEFYNVLQENEQFRNDFSITKAAEVKNLFSAFHNDLTVGLINVTMNSNPSFLAYASVKNDAPLKTLYEKKSELGLKRGEDIMKLNENEYVYKSRAINIFFGIRNKQMYATNDELLYKNVCKTVDPSAKETEFASGLKGKRTAFVINAEAVLDLPVVKMLVGFGGQEYSTYYSLLGNISHLEAVGNEDKATVTLQLKNKNANALKQIVDFIKQFTGM</sequence>
<organism evidence="1 2">
    <name type="scientific">Bacteroides muris</name>
    <name type="common">ex Afrizal et al. 2022</name>
    <dbReference type="NCBI Taxonomy" id="2516960"/>
    <lineage>
        <taxon>Bacteria</taxon>
        <taxon>Pseudomonadati</taxon>
        <taxon>Bacteroidota</taxon>
        <taxon>Bacteroidia</taxon>
        <taxon>Bacteroidales</taxon>
        <taxon>Bacteroidaceae</taxon>
        <taxon>Bacteroides</taxon>
    </lineage>
</organism>
<dbReference type="RefSeq" id="WP_136010899.1">
    <property type="nucleotide sequence ID" value="NZ_SRYZ01000040.1"/>
</dbReference>
<comment type="caution">
    <text evidence="1">The sequence shown here is derived from an EMBL/GenBank/DDBJ whole genome shotgun (WGS) entry which is preliminary data.</text>
</comment>
<dbReference type="EMBL" id="SRYZ01000040">
    <property type="protein sequence ID" value="TGY01781.1"/>
    <property type="molecule type" value="Genomic_DNA"/>
</dbReference>
<protein>
    <submittedName>
        <fullName evidence="1">DUF4836 family protein</fullName>
    </submittedName>
</protein>
<dbReference type="InterPro" id="IPR032276">
    <property type="entry name" value="DUF4836"/>
</dbReference>
<evidence type="ECO:0000313" key="1">
    <source>
        <dbReference type="EMBL" id="TGY01781.1"/>
    </source>
</evidence>
<name>A0A4S2ALF6_9BACE</name>
<dbReference type="Proteomes" id="UP000310532">
    <property type="component" value="Unassembled WGS sequence"/>
</dbReference>
<reference evidence="1 2" key="1">
    <citation type="submission" date="2019-04" db="EMBL/GenBank/DDBJ databases">
        <title>Microbes associate with the intestines of laboratory mice.</title>
        <authorList>
            <person name="Navarre W."/>
            <person name="Wong E."/>
            <person name="Huang K."/>
            <person name="Tropini C."/>
            <person name="Ng K."/>
            <person name="Yu B."/>
        </authorList>
    </citation>
    <scope>NUCLEOTIDE SEQUENCE [LARGE SCALE GENOMIC DNA]</scope>
    <source>
        <strain evidence="1 2">NM69_E16B</strain>
    </source>
</reference>
<dbReference type="PROSITE" id="PS51257">
    <property type="entry name" value="PROKAR_LIPOPROTEIN"/>
    <property type="match status" value="1"/>
</dbReference>
<dbReference type="AlphaFoldDB" id="A0A4S2ALF6"/>
<gene>
    <name evidence="1" type="ORF">E5355_14435</name>
</gene>
<keyword evidence="2" id="KW-1185">Reference proteome</keyword>
<evidence type="ECO:0000313" key="2">
    <source>
        <dbReference type="Proteomes" id="UP000310532"/>
    </source>
</evidence>
<accession>A0A4S2ALF6</accession>
<proteinExistence type="predicted"/>
<dbReference type="Pfam" id="PF16120">
    <property type="entry name" value="DUF4836"/>
    <property type="match status" value="1"/>
</dbReference>